<dbReference type="HOGENOM" id="CLU_2004535_0_0_1"/>
<dbReference type="EMBL" id="KE647087">
    <property type="protein sequence ID" value="EQB61804.1"/>
    <property type="molecule type" value="Genomic_DNA"/>
</dbReference>
<dbReference type="Proteomes" id="UP000053780">
    <property type="component" value="Unassembled WGS sequence"/>
</dbReference>
<evidence type="ECO:0000313" key="1">
    <source>
        <dbReference type="EMBL" id="EQB61804.1"/>
    </source>
</evidence>
<proteinExistence type="predicted"/>
<reference evidence="1 2" key="1">
    <citation type="journal article" date="2013" name="BMC Genomics">
        <title>Genome sequencing and comparative genomics of honey bee microsporidia, Nosema apis reveal novel insights into host-parasite interactions.</title>
        <authorList>
            <person name="Chen Yp."/>
            <person name="Pettis J.S."/>
            <person name="Zhao Y."/>
            <person name="Liu X."/>
            <person name="Tallon L.J."/>
            <person name="Sadzewicz L.D."/>
            <person name="Li R."/>
            <person name="Zheng H."/>
            <person name="Huang S."/>
            <person name="Zhang X."/>
            <person name="Hamilton M.C."/>
            <person name="Pernal S.F."/>
            <person name="Melathopoulos A.P."/>
            <person name="Yan X."/>
            <person name="Evans J.D."/>
        </authorList>
    </citation>
    <scope>NUCLEOTIDE SEQUENCE [LARGE SCALE GENOMIC DNA]</scope>
    <source>
        <strain evidence="1 2">BRL 01</strain>
    </source>
</reference>
<organism evidence="1 2">
    <name type="scientific">Vairimorpha apis BRL 01</name>
    <dbReference type="NCBI Taxonomy" id="1037528"/>
    <lineage>
        <taxon>Eukaryota</taxon>
        <taxon>Fungi</taxon>
        <taxon>Fungi incertae sedis</taxon>
        <taxon>Microsporidia</taxon>
        <taxon>Nosematidae</taxon>
        <taxon>Vairimorpha</taxon>
    </lineage>
</organism>
<dbReference type="AlphaFoldDB" id="T0LBZ2"/>
<accession>T0LBZ2</accession>
<evidence type="ECO:0000313" key="2">
    <source>
        <dbReference type="Proteomes" id="UP000053780"/>
    </source>
</evidence>
<keyword evidence="2" id="KW-1185">Reference proteome</keyword>
<gene>
    <name evidence="1" type="ORF">NAPIS_ORF00619</name>
</gene>
<protein>
    <submittedName>
        <fullName evidence="1">Uncharacterized protein</fullName>
    </submittedName>
</protein>
<name>T0LBZ2_9MICR</name>
<dbReference type="VEuPathDB" id="MicrosporidiaDB:NAPIS_ORF00619"/>
<sequence>MVKDALDLLTTVIIVKSYNSIRTSKHNIPLSSTYSTLFEKVKTNLNIYKKSKEILIIEIRITNQDCLHCREQHIRKYDLLANKLGQIYKSSTRIIQNYINQLKILPIFEMYIQEEEIKKLCTNK</sequence>
<dbReference type="OrthoDB" id="5875621at2759"/>